<dbReference type="SUPFAM" id="SSF55831">
    <property type="entry name" value="Thymidylate synthase/dCMP hydroxymethylase"/>
    <property type="match status" value="1"/>
</dbReference>
<dbReference type="Gene3D" id="3.30.572.10">
    <property type="entry name" value="Thymidylate synthase/dCMP hydroxymethylase domain"/>
    <property type="match status" value="1"/>
</dbReference>
<protein>
    <recommendedName>
        <fullName evidence="3">Thymidylate synthase</fullName>
    </recommendedName>
</protein>
<dbReference type="RefSeq" id="WP_133195832.1">
    <property type="nucleotide sequence ID" value="NZ_JBHUCW010000011.1"/>
</dbReference>
<gene>
    <name evidence="1" type="ORF">EYW47_16060</name>
</gene>
<evidence type="ECO:0000313" key="2">
    <source>
        <dbReference type="Proteomes" id="UP000295722"/>
    </source>
</evidence>
<organism evidence="1 2">
    <name type="scientific">Paraburkholderia silviterrae</name>
    <dbReference type="NCBI Taxonomy" id="2528715"/>
    <lineage>
        <taxon>Bacteria</taxon>
        <taxon>Pseudomonadati</taxon>
        <taxon>Pseudomonadota</taxon>
        <taxon>Betaproteobacteria</taxon>
        <taxon>Burkholderiales</taxon>
        <taxon>Burkholderiaceae</taxon>
        <taxon>Paraburkholderia</taxon>
    </lineage>
</organism>
<accession>A0A4R5M8A9</accession>
<proteinExistence type="predicted"/>
<dbReference type="InterPro" id="IPR036926">
    <property type="entry name" value="Thymidate_synth/dCMP_Mease_sf"/>
</dbReference>
<sequence>MTIPVVDGLTALEAWRAGCSLLLDARGEVSNLITIVDQPCEAEGGWLKQHSPARIKAGADDACDVANTLFPQRTCDRAATRSEFYARYLQVHDRARRWQRGRHAWGTYFERLVRFPPDGVNQLERAIDKLSTWSQRNTTGLVFHLSSPAVDAPRTRGGPCWQFGEILWNADDSLDLVVVYRNHDFFNKVLGNFIGLGRLLRFICAASNKQPGKLVCHSVHAYYDCSQQQLRSLIQ</sequence>
<dbReference type="Proteomes" id="UP000295722">
    <property type="component" value="Unassembled WGS sequence"/>
</dbReference>
<dbReference type="OrthoDB" id="2111297at2"/>
<comment type="caution">
    <text evidence="1">The sequence shown here is derived from an EMBL/GenBank/DDBJ whole genome shotgun (WGS) entry which is preliminary data.</text>
</comment>
<keyword evidence="2" id="KW-1185">Reference proteome</keyword>
<evidence type="ECO:0008006" key="3">
    <source>
        <dbReference type="Google" id="ProtNLM"/>
    </source>
</evidence>
<reference evidence="1 2" key="1">
    <citation type="submission" date="2019-03" db="EMBL/GenBank/DDBJ databases">
        <title>Paraburkholderia sp. 4M-K11, isolated from subtropical forest soil.</title>
        <authorList>
            <person name="Gao Z.-H."/>
            <person name="Qiu L.-H."/>
        </authorList>
    </citation>
    <scope>NUCLEOTIDE SEQUENCE [LARGE SCALE GENOMIC DNA]</scope>
    <source>
        <strain evidence="1 2">4M-K11</strain>
    </source>
</reference>
<evidence type="ECO:0000313" key="1">
    <source>
        <dbReference type="EMBL" id="TDG22735.1"/>
    </source>
</evidence>
<dbReference type="EMBL" id="SMRP01000007">
    <property type="protein sequence ID" value="TDG22735.1"/>
    <property type="molecule type" value="Genomic_DNA"/>
</dbReference>
<dbReference type="AlphaFoldDB" id="A0A4R5M8A9"/>
<name>A0A4R5M8A9_9BURK</name>